<sequence length="181" mass="20052">MHGCNSGIRIGIDPPQRLAGFQLFARSYKQVVNIAVERIVISVAHNHTRVVAGHGEHLRYFALKHRTDIGALLCLNINTVAVGGNVPLAVPPLPETSNNGCCPRNGHRQISTIGNKIPGKVERFIGCCGHFYFRLRLLYGRFDRFYSGFFPCRFFGLSSCFGLTARIGDGIGLPFSFGFRR</sequence>
<proteinExistence type="predicted"/>
<name>A0A645HR16_9ZZZZ</name>
<gene>
    <name evidence="1" type="ORF">SDC9_189053</name>
</gene>
<comment type="caution">
    <text evidence="1">The sequence shown here is derived from an EMBL/GenBank/DDBJ whole genome shotgun (WGS) entry which is preliminary data.</text>
</comment>
<organism evidence="1">
    <name type="scientific">bioreactor metagenome</name>
    <dbReference type="NCBI Taxonomy" id="1076179"/>
    <lineage>
        <taxon>unclassified sequences</taxon>
        <taxon>metagenomes</taxon>
        <taxon>ecological metagenomes</taxon>
    </lineage>
</organism>
<dbReference type="EMBL" id="VSSQ01098599">
    <property type="protein sequence ID" value="MPN41501.1"/>
    <property type="molecule type" value="Genomic_DNA"/>
</dbReference>
<protein>
    <submittedName>
        <fullName evidence="1">Uncharacterized protein</fullName>
    </submittedName>
</protein>
<dbReference type="AlphaFoldDB" id="A0A645HR16"/>
<reference evidence="1" key="1">
    <citation type="submission" date="2019-08" db="EMBL/GenBank/DDBJ databases">
        <authorList>
            <person name="Kucharzyk K."/>
            <person name="Murdoch R.W."/>
            <person name="Higgins S."/>
            <person name="Loffler F."/>
        </authorList>
    </citation>
    <scope>NUCLEOTIDE SEQUENCE</scope>
</reference>
<accession>A0A645HR16</accession>
<evidence type="ECO:0000313" key="1">
    <source>
        <dbReference type="EMBL" id="MPN41501.1"/>
    </source>
</evidence>